<evidence type="ECO:0000313" key="2">
    <source>
        <dbReference type="Proteomes" id="UP000625527"/>
    </source>
</evidence>
<organism evidence="1 2">
    <name type="scientific">Myceligenerans pegani</name>
    <dbReference type="NCBI Taxonomy" id="2776917"/>
    <lineage>
        <taxon>Bacteria</taxon>
        <taxon>Bacillati</taxon>
        <taxon>Actinomycetota</taxon>
        <taxon>Actinomycetes</taxon>
        <taxon>Micrococcales</taxon>
        <taxon>Promicromonosporaceae</taxon>
        <taxon>Myceligenerans</taxon>
    </lineage>
</organism>
<gene>
    <name evidence="1" type="ORF">IHE71_13015</name>
</gene>
<dbReference type="RefSeq" id="WP_192863195.1">
    <property type="nucleotide sequence ID" value="NZ_JADAQT010000088.1"/>
</dbReference>
<sequence length="141" mass="15644">MVWNPYCHLFRAAEEEITVGYDLHITRSENWIDPDGPRISIDEWLALIDADPELDPRSEVTARLPDGEVLTLPMENLAVWTGHPQAVEVPFHFTGGRISVPMGDTTALAKAHQIAAALDARIQGDEGEFYEPEPVAPSNRS</sequence>
<keyword evidence="2" id="KW-1185">Reference proteome</keyword>
<protein>
    <submittedName>
        <fullName evidence="1">Uncharacterized protein</fullName>
    </submittedName>
</protein>
<dbReference type="Proteomes" id="UP000625527">
    <property type="component" value="Unassembled WGS sequence"/>
</dbReference>
<reference evidence="1 2" key="1">
    <citation type="submission" date="2020-10" db="EMBL/GenBank/DDBJ databases">
        <title>Myceligenerans pegani sp. nov., an endophytic actinomycete isolated from Peganum harmala L. in Xinjiang, China.</title>
        <authorList>
            <person name="Xin L."/>
        </authorList>
    </citation>
    <scope>NUCLEOTIDE SEQUENCE [LARGE SCALE GENOMIC DNA]</scope>
    <source>
        <strain evidence="1 2">TRM65318</strain>
    </source>
</reference>
<name>A0ABR9MZ09_9MICO</name>
<comment type="caution">
    <text evidence="1">The sequence shown here is derived from an EMBL/GenBank/DDBJ whole genome shotgun (WGS) entry which is preliminary data.</text>
</comment>
<dbReference type="EMBL" id="JADAQT010000088">
    <property type="protein sequence ID" value="MBE1876629.1"/>
    <property type="molecule type" value="Genomic_DNA"/>
</dbReference>
<proteinExistence type="predicted"/>
<evidence type="ECO:0000313" key="1">
    <source>
        <dbReference type="EMBL" id="MBE1876629.1"/>
    </source>
</evidence>
<accession>A0ABR9MZ09</accession>